<evidence type="ECO:0000313" key="1">
    <source>
        <dbReference type="EMBL" id="CAG8717739.1"/>
    </source>
</evidence>
<dbReference type="Proteomes" id="UP000789702">
    <property type="component" value="Unassembled WGS sequence"/>
</dbReference>
<evidence type="ECO:0000313" key="2">
    <source>
        <dbReference type="Proteomes" id="UP000789702"/>
    </source>
</evidence>
<proteinExistence type="predicted"/>
<protein>
    <submittedName>
        <fullName evidence="1">14186_t:CDS:1</fullName>
    </submittedName>
</protein>
<feature type="non-terminal residue" evidence="1">
    <location>
        <position position="1"/>
    </location>
</feature>
<sequence>KILKSGKVTLGHISIYWAWLRKIINELPDDDDFLDFKDLMFDEIDNRWEKVYNPIFSILLIISRKDNDTFIDEWLMYQNYKKIFKKDSLFNHPSIAKSPLRYWRTVLIYAPNLAEFAYRLFSIPPNSAISKKSKVDKISLTSTTNIQDKDDKLGNCNYEVDKIISNLEQVFSNIIDDIEDLDPDNRNNLPTISLFKFFNPQLIHN</sequence>
<reference evidence="1" key="1">
    <citation type="submission" date="2021-06" db="EMBL/GenBank/DDBJ databases">
        <authorList>
            <person name="Kallberg Y."/>
            <person name="Tangrot J."/>
            <person name="Rosling A."/>
        </authorList>
    </citation>
    <scope>NUCLEOTIDE SEQUENCE</scope>
    <source>
        <strain evidence="1">IL203A</strain>
    </source>
</reference>
<feature type="non-terminal residue" evidence="1">
    <location>
        <position position="205"/>
    </location>
</feature>
<dbReference type="EMBL" id="CAJVPU010031733">
    <property type="protein sequence ID" value="CAG8717739.1"/>
    <property type="molecule type" value="Genomic_DNA"/>
</dbReference>
<keyword evidence="2" id="KW-1185">Reference proteome</keyword>
<comment type="caution">
    <text evidence="1">The sequence shown here is derived from an EMBL/GenBank/DDBJ whole genome shotgun (WGS) entry which is preliminary data.</text>
</comment>
<accession>A0ACA9PRC1</accession>
<name>A0ACA9PRC1_9GLOM</name>
<organism evidence="1 2">
    <name type="scientific">Dentiscutata heterogama</name>
    <dbReference type="NCBI Taxonomy" id="1316150"/>
    <lineage>
        <taxon>Eukaryota</taxon>
        <taxon>Fungi</taxon>
        <taxon>Fungi incertae sedis</taxon>
        <taxon>Mucoromycota</taxon>
        <taxon>Glomeromycotina</taxon>
        <taxon>Glomeromycetes</taxon>
        <taxon>Diversisporales</taxon>
        <taxon>Gigasporaceae</taxon>
        <taxon>Dentiscutata</taxon>
    </lineage>
</organism>
<gene>
    <name evidence="1" type="ORF">DHETER_LOCUS12649</name>
</gene>